<organism evidence="2 3">
    <name type="scientific">Genlisea aurea</name>
    <dbReference type="NCBI Taxonomy" id="192259"/>
    <lineage>
        <taxon>Eukaryota</taxon>
        <taxon>Viridiplantae</taxon>
        <taxon>Streptophyta</taxon>
        <taxon>Embryophyta</taxon>
        <taxon>Tracheophyta</taxon>
        <taxon>Spermatophyta</taxon>
        <taxon>Magnoliopsida</taxon>
        <taxon>eudicotyledons</taxon>
        <taxon>Gunneridae</taxon>
        <taxon>Pentapetalae</taxon>
        <taxon>asterids</taxon>
        <taxon>lamiids</taxon>
        <taxon>Lamiales</taxon>
        <taxon>Lentibulariaceae</taxon>
        <taxon>Genlisea</taxon>
    </lineage>
</organism>
<dbReference type="Pfam" id="PF00646">
    <property type="entry name" value="F-box"/>
    <property type="match status" value="1"/>
</dbReference>
<dbReference type="AlphaFoldDB" id="S8CMV0"/>
<evidence type="ECO:0000259" key="1">
    <source>
        <dbReference type="PROSITE" id="PS50181"/>
    </source>
</evidence>
<comment type="caution">
    <text evidence="2">The sequence shown here is derived from an EMBL/GenBank/DDBJ whole genome shotgun (WGS) entry which is preliminary data.</text>
</comment>
<gene>
    <name evidence="2" type="ORF">M569_06729</name>
</gene>
<dbReference type="Gene3D" id="1.20.1280.50">
    <property type="match status" value="1"/>
</dbReference>
<dbReference type="Proteomes" id="UP000015453">
    <property type="component" value="Unassembled WGS sequence"/>
</dbReference>
<dbReference type="InterPro" id="IPR006652">
    <property type="entry name" value="Kelch_1"/>
</dbReference>
<name>S8CMV0_9LAMI</name>
<dbReference type="OrthoDB" id="191037at2759"/>
<dbReference type="SMART" id="SM00612">
    <property type="entry name" value="Kelch"/>
    <property type="match status" value="2"/>
</dbReference>
<dbReference type="PANTHER" id="PTHR46407:SF4">
    <property type="entry name" value="F-BOX DOMAIN-CONTAINING PROTEIN"/>
    <property type="match status" value="1"/>
</dbReference>
<dbReference type="InterPro" id="IPR036047">
    <property type="entry name" value="F-box-like_dom_sf"/>
</dbReference>
<evidence type="ECO:0000313" key="3">
    <source>
        <dbReference type="Proteomes" id="UP000015453"/>
    </source>
</evidence>
<dbReference type="Gene3D" id="2.120.10.80">
    <property type="entry name" value="Kelch-type beta propeller"/>
    <property type="match status" value="1"/>
</dbReference>
<proteinExistence type="predicted"/>
<dbReference type="InterPro" id="IPR044595">
    <property type="entry name" value="KMD1-4"/>
</dbReference>
<dbReference type="PROSITE" id="PS50181">
    <property type="entry name" value="FBOX"/>
    <property type="match status" value="1"/>
</dbReference>
<dbReference type="PANTHER" id="PTHR46407">
    <property type="entry name" value="OS02G0208700 PROTEIN"/>
    <property type="match status" value="1"/>
</dbReference>
<sequence length="349" mass="38809">MECDGEELLPRLPDDVALECLTRLHFSDHRSAASVCRRWRNLFRSKEFYYHRKKLGFTYKAACLVHALTAEDGSKPAGQQRYGISLFDPIHRVWDRVDSIPEYPDGLPMFCQLTSCEGKLIVMGGMDPASWAPVRDVFVFDFTALRWSRMADLPSSRSFFAVGTTIGGEVIVAGGHDESKNALNSAWILDVEEGRWREMPSMGEERDECEGFVSGSEFWVVSGYATDTQGAFKSSAEVYDARSGEWRRVEDCWRVSRCPRSCVGARNGGERGISLVCLGEEDEEAGVKTAVCGVEIGDWTLLTGAAYQGGPHGFYLMDKKKGGQKGKFEKMDVGDEFCGFVQSGCSIEI</sequence>
<keyword evidence="3" id="KW-1185">Reference proteome</keyword>
<evidence type="ECO:0000313" key="2">
    <source>
        <dbReference type="EMBL" id="EPS68045.1"/>
    </source>
</evidence>
<dbReference type="SUPFAM" id="SSF81383">
    <property type="entry name" value="F-box domain"/>
    <property type="match status" value="1"/>
</dbReference>
<dbReference type="SUPFAM" id="SSF117281">
    <property type="entry name" value="Kelch motif"/>
    <property type="match status" value="1"/>
</dbReference>
<dbReference type="InterPro" id="IPR015915">
    <property type="entry name" value="Kelch-typ_b-propeller"/>
</dbReference>
<protein>
    <recommendedName>
        <fullName evidence="1">F-box domain-containing protein</fullName>
    </recommendedName>
</protein>
<dbReference type="SMART" id="SM00256">
    <property type="entry name" value="FBOX"/>
    <property type="match status" value="1"/>
</dbReference>
<dbReference type="Pfam" id="PF24681">
    <property type="entry name" value="Kelch_KLHDC2_KLHL20_DRC7"/>
    <property type="match status" value="1"/>
</dbReference>
<accession>S8CMV0</accession>
<feature type="domain" description="F-box" evidence="1">
    <location>
        <begin position="6"/>
        <end position="52"/>
    </location>
</feature>
<dbReference type="GO" id="GO:2000762">
    <property type="term" value="P:regulation of phenylpropanoid metabolic process"/>
    <property type="evidence" value="ECO:0007669"/>
    <property type="project" value="InterPro"/>
</dbReference>
<reference evidence="2 3" key="1">
    <citation type="journal article" date="2013" name="BMC Genomics">
        <title>The miniature genome of a carnivorous plant Genlisea aurea contains a low number of genes and short non-coding sequences.</title>
        <authorList>
            <person name="Leushkin E.V."/>
            <person name="Sutormin R.A."/>
            <person name="Nabieva E.R."/>
            <person name="Penin A.A."/>
            <person name="Kondrashov A.S."/>
            <person name="Logacheva M.D."/>
        </authorList>
    </citation>
    <scope>NUCLEOTIDE SEQUENCE [LARGE SCALE GENOMIC DNA]</scope>
</reference>
<dbReference type="CDD" id="cd22152">
    <property type="entry name" value="F-box_AtAFR-like"/>
    <property type="match status" value="1"/>
</dbReference>
<dbReference type="EMBL" id="AUSU01002808">
    <property type="protein sequence ID" value="EPS68045.1"/>
    <property type="molecule type" value="Genomic_DNA"/>
</dbReference>
<dbReference type="InterPro" id="IPR001810">
    <property type="entry name" value="F-box_dom"/>
</dbReference>
<dbReference type="GO" id="GO:0080037">
    <property type="term" value="P:negative regulation of cytokinin-activated signaling pathway"/>
    <property type="evidence" value="ECO:0007669"/>
    <property type="project" value="InterPro"/>
</dbReference>